<evidence type="ECO:0000256" key="1">
    <source>
        <dbReference type="ARBA" id="ARBA00004651"/>
    </source>
</evidence>
<dbReference type="Pfam" id="PF13440">
    <property type="entry name" value="Polysacc_synt_3"/>
    <property type="match status" value="1"/>
</dbReference>
<dbReference type="PANTHER" id="PTHR30250">
    <property type="entry name" value="PST FAMILY PREDICTED COLANIC ACID TRANSPORTER"/>
    <property type="match status" value="1"/>
</dbReference>
<feature type="transmembrane region" description="Helical" evidence="7">
    <location>
        <begin position="112"/>
        <end position="134"/>
    </location>
</feature>
<sequence length="491" mass="52660">MTGIKSRLLSGALWTVAGRGITSVIAAISTIVLARLLTPSDFGIVAIATATLAIAMAVTELSLTSALVVQDEVEIDHVRSVWTLSLLRSLGVFLIFFACAEPLAKFYGDLRLVPVLIATGVTGAISGMNSPLLALKSKQLSFKPAFYVETTQRIVAFVVSIALALELKTYWALVIGPMAGVTAAAVLSYVISPFIPKLRFLGLGHLFRFSIWLSLSRGITMLAWRSDQLIVGYFLPKAQLGLYTVADNVAAIPTRESIQPLAQTLFPGFAKIKNDPSKVRRGFALAQSTIALIAFPVAVGFALVAEPFVRLTMGDKWLGAVPVLQILCVVQAVAALTVPLQGLALAHSETRMLFRRDLIAFLIRLPITVAGLLTYGLIGLGVARLATAIIGAGLNFRLINRMIGLSALTQLKNQIRTLGAVAVMVAGLFVCHSWLRSAGIGAFPTLTSLVILGISLYALSITLFWRIAGSPDGPERELQVLVQSFIARRKR</sequence>
<dbReference type="AlphaFoldDB" id="A0A437LXS9"/>
<proteinExistence type="inferred from homology"/>
<dbReference type="OrthoDB" id="7605542at2"/>
<feature type="transmembrane region" description="Helical" evidence="7">
    <location>
        <begin position="358"/>
        <end position="378"/>
    </location>
</feature>
<keyword evidence="5 7" id="KW-1133">Transmembrane helix</keyword>
<name>A0A437LXS9_9SPHN</name>
<dbReference type="PANTHER" id="PTHR30250:SF10">
    <property type="entry name" value="LIPOPOLYSACCHARIDE BIOSYNTHESIS PROTEIN WZXC"/>
    <property type="match status" value="1"/>
</dbReference>
<reference evidence="8 9" key="1">
    <citation type="submission" date="2019-01" db="EMBL/GenBank/DDBJ databases">
        <authorList>
            <person name="Chen W.-M."/>
        </authorList>
    </citation>
    <scope>NUCLEOTIDE SEQUENCE [LARGE SCALE GENOMIC DNA]</scope>
    <source>
        <strain evidence="8 9">CCP-7</strain>
    </source>
</reference>
<dbReference type="GO" id="GO:0005886">
    <property type="term" value="C:plasma membrane"/>
    <property type="evidence" value="ECO:0007669"/>
    <property type="project" value="UniProtKB-SubCell"/>
</dbReference>
<feature type="transmembrane region" description="Helical" evidence="7">
    <location>
        <begin position="415"/>
        <end position="435"/>
    </location>
</feature>
<protein>
    <submittedName>
        <fullName evidence="8">Lipopolysaccharide biosynthesis protein</fullName>
    </submittedName>
</protein>
<evidence type="ECO:0000256" key="3">
    <source>
        <dbReference type="ARBA" id="ARBA00022475"/>
    </source>
</evidence>
<evidence type="ECO:0000256" key="4">
    <source>
        <dbReference type="ARBA" id="ARBA00022692"/>
    </source>
</evidence>
<feature type="transmembrane region" description="Helical" evidence="7">
    <location>
        <begin position="324"/>
        <end position="346"/>
    </location>
</feature>
<dbReference type="Proteomes" id="UP000282971">
    <property type="component" value="Unassembled WGS sequence"/>
</dbReference>
<dbReference type="EMBL" id="SACN01000003">
    <property type="protein sequence ID" value="RVT90177.1"/>
    <property type="molecule type" value="Genomic_DNA"/>
</dbReference>
<feature type="transmembrane region" description="Helical" evidence="7">
    <location>
        <begin position="283"/>
        <end position="304"/>
    </location>
</feature>
<evidence type="ECO:0000256" key="5">
    <source>
        <dbReference type="ARBA" id="ARBA00022989"/>
    </source>
</evidence>
<evidence type="ECO:0000256" key="6">
    <source>
        <dbReference type="ARBA" id="ARBA00023136"/>
    </source>
</evidence>
<dbReference type="InterPro" id="IPR050833">
    <property type="entry name" value="Poly_Biosynth_Transport"/>
</dbReference>
<organism evidence="8 9">
    <name type="scientific">Sphingomonas crocodyli</name>
    <dbReference type="NCBI Taxonomy" id="1979270"/>
    <lineage>
        <taxon>Bacteria</taxon>
        <taxon>Pseudomonadati</taxon>
        <taxon>Pseudomonadota</taxon>
        <taxon>Alphaproteobacteria</taxon>
        <taxon>Sphingomonadales</taxon>
        <taxon>Sphingomonadaceae</taxon>
        <taxon>Sphingomonas</taxon>
    </lineage>
</organism>
<keyword evidence="9" id="KW-1185">Reference proteome</keyword>
<evidence type="ECO:0000313" key="8">
    <source>
        <dbReference type="EMBL" id="RVT90177.1"/>
    </source>
</evidence>
<feature type="transmembrane region" description="Helical" evidence="7">
    <location>
        <begin position="441"/>
        <end position="465"/>
    </location>
</feature>
<accession>A0A437LXS9</accession>
<feature type="transmembrane region" description="Helical" evidence="7">
    <location>
        <begin position="81"/>
        <end position="100"/>
    </location>
</feature>
<comment type="subcellular location">
    <subcellularLocation>
        <location evidence="1">Cell membrane</location>
        <topology evidence="1">Multi-pass membrane protein</topology>
    </subcellularLocation>
</comment>
<keyword evidence="3" id="KW-1003">Cell membrane</keyword>
<feature type="transmembrane region" description="Helical" evidence="7">
    <location>
        <begin position="171"/>
        <end position="191"/>
    </location>
</feature>
<comment type="caution">
    <text evidence="8">The sequence shown here is derived from an EMBL/GenBank/DDBJ whole genome shotgun (WGS) entry which is preliminary data.</text>
</comment>
<keyword evidence="6 7" id="KW-0472">Membrane</keyword>
<evidence type="ECO:0000256" key="2">
    <source>
        <dbReference type="ARBA" id="ARBA00007430"/>
    </source>
</evidence>
<keyword evidence="4 7" id="KW-0812">Transmembrane</keyword>
<evidence type="ECO:0000256" key="7">
    <source>
        <dbReference type="SAM" id="Phobius"/>
    </source>
</evidence>
<feature type="transmembrane region" description="Helical" evidence="7">
    <location>
        <begin position="384"/>
        <end position="403"/>
    </location>
</feature>
<dbReference type="CDD" id="cd13127">
    <property type="entry name" value="MATE_tuaB_like"/>
    <property type="match status" value="1"/>
</dbReference>
<dbReference type="RefSeq" id="WP_127745428.1">
    <property type="nucleotide sequence ID" value="NZ_SACN01000003.1"/>
</dbReference>
<evidence type="ECO:0000313" key="9">
    <source>
        <dbReference type="Proteomes" id="UP000282971"/>
    </source>
</evidence>
<feature type="transmembrane region" description="Helical" evidence="7">
    <location>
        <begin position="42"/>
        <end position="69"/>
    </location>
</feature>
<comment type="similarity">
    <text evidence="2">Belongs to the polysaccharide synthase family.</text>
</comment>
<gene>
    <name evidence="8" type="ORF">EOD43_17895</name>
</gene>